<keyword evidence="4" id="KW-1133">Transmembrane helix</keyword>
<dbReference type="Pfam" id="PF01553">
    <property type="entry name" value="Acyltransferase"/>
    <property type="match status" value="1"/>
</dbReference>
<dbReference type="InterPro" id="IPR032098">
    <property type="entry name" value="Acyltransf_C"/>
</dbReference>
<dbReference type="InterPro" id="IPR002123">
    <property type="entry name" value="Plipid/glycerol_acylTrfase"/>
</dbReference>
<feature type="transmembrane region" description="Helical" evidence="4">
    <location>
        <begin position="12"/>
        <end position="33"/>
    </location>
</feature>
<keyword evidence="4" id="KW-0812">Transmembrane</keyword>
<dbReference type="AlphaFoldDB" id="A0AAV1TZZ7"/>
<comment type="similarity">
    <text evidence="1">Belongs to the 1-acyl-sn-glycerol-3-phosphate acyltransferase family.</text>
</comment>
<keyword evidence="4" id="KW-0472">Membrane</keyword>
<dbReference type="Proteomes" id="UP001162060">
    <property type="component" value="Unassembled WGS sequence"/>
</dbReference>
<accession>A0AAV1TZZ7</accession>
<reference evidence="7" key="1">
    <citation type="submission" date="2024-01" db="EMBL/GenBank/DDBJ databases">
        <authorList>
            <person name="Webb A."/>
        </authorList>
    </citation>
    <scope>NUCLEOTIDE SEQUENCE</scope>
    <source>
        <strain evidence="7">Pm1</strain>
    </source>
</reference>
<feature type="domain" description="Phospholipid/glycerol acyltransferase" evidence="5">
    <location>
        <begin position="80"/>
        <end position="202"/>
    </location>
</feature>
<dbReference type="GO" id="GO:0016746">
    <property type="term" value="F:acyltransferase activity"/>
    <property type="evidence" value="ECO:0007669"/>
    <property type="project" value="UniProtKB-KW"/>
</dbReference>
<evidence type="ECO:0000256" key="3">
    <source>
        <dbReference type="ARBA" id="ARBA00023315"/>
    </source>
</evidence>
<evidence type="ECO:0000259" key="5">
    <source>
        <dbReference type="SMART" id="SM00563"/>
    </source>
</evidence>
<evidence type="ECO:0000313" key="8">
    <source>
        <dbReference type="Proteomes" id="UP001162060"/>
    </source>
</evidence>
<comment type="caution">
    <text evidence="7">The sequence shown here is derived from an EMBL/GenBank/DDBJ whole genome shotgun (WGS) entry which is preliminary data.</text>
</comment>
<dbReference type="GO" id="GO:0012505">
    <property type="term" value="C:endomembrane system"/>
    <property type="evidence" value="ECO:0007669"/>
    <property type="project" value="TreeGrafter"/>
</dbReference>
<evidence type="ECO:0000256" key="2">
    <source>
        <dbReference type="ARBA" id="ARBA00022679"/>
    </source>
</evidence>
<dbReference type="EMBL" id="CAKLBY020000014">
    <property type="protein sequence ID" value="CAK7896732.1"/>
    <property type="molecule type" value="Genomic_DNA"/>
</dbReference>
<keyword evidence="3" id="KW-0012">Acyltransferase</keyword>
<gene>
    <name evidence="7" type="ORF">PM001_LOCUS11773</name>
    <name evidence="6" type="ORF">PM001_LOCUS1298</name>
</gene>
<dbReference type="PANTHER" id="PTHR10983:SF16">
    <property type="entry name" value="LYSOCARDIOLIPIN ACYLTRANSFERASE 1"/>
    <property type="match status" value="1"/>
</dbReference>
<keyword evidence="2" id="KW-0808">Transferase</keyword>
<name>A0AAV1TZZ7_9STRA</name>
<dbReference type="CDD" id="cd07990">
    <property type="entry name" value="LPLAT_LCLAT1-like"/>
    <property type="match status" value="1"/>
</dbReference>
<organism evidence="7 8">
    <name type="scientific">Peronospora matthiolae</name>
    <dbReference type="NCBI Taxonomy" id="2874970"/>
    <lineage>
        <taxon>Eukaryota</taxon>
        <taxon>Sar</taxon>
        <taxon>Stramenopiles</taxon>
        <taxon>Oomycota</taxon>
        <taxon>Peronosporomycetes</taxon>
        <taxon>Peronosporales</taxon>
        <taxon>Peronosporaceae</taxon>
        <taxon>Peronospora</taxon>
    </lineage>
</organism>
<dbReference type="SMART" id="SM00563">
    <property type="entry name" value="PlsC"/>
    <property type="match status" value="1"/>
</dbReference>
<evidence type="ECO:0000313" key="7">
    <source>
        <dbReference type="EMBL" id="CAK7926623.1"/>
    </source>
</evidence>
<evidence type="ECO:0000256" key="1">
    <source>
        <dbReference type="ARBA" id="ARBA00008655"/>
    </source>
</evidence>
<evidence type="ECO:0000313" key="6">
    <source>
        <dbReference type="EMBL" id="CAK7896732.1"/>
    </source>
</evidence>
<feature type="transmembrane region" description="Helical" evidence="4">
    <location>
        <begin position="321"/>
        <end position="349"/>
    </location>
</feature>
<dbReference type="PANTHER" id="PTHR10983">
    <property type="entry name" value="1-ACYLGLYCEROL-3-PHOSPHATE ACYLTRANSFERASE-RELATED"/>
    <property type="match status" value="1"/>
</dbReference>
<dbReference type="Pfam" id="PF16076">
    <property type="entry name" value="Acyltransf_C"/>
    <property type="match status" value="1"/>
</dbReference>
<proteinExistence type="inferred from homology"/>
<evidence type="ECO:0000256" key="4">
    <source>
        <dbReference type="SAM" id="Phobius"/>
    </source>
</evidence>
<sequence length="382" mass="44374">MAVFHLYSALNLLWILCNSACINFLQFCLYFLVRPFNNALYSYLMGPVAQSLWVDVASTSFPLTKLSVTGELPSDPSKPAILIANHQVDADWWYIWQAARHQKAAGNIKIVLKDQLKYLPILGWGMRLFQFLFLRRRIDEDQEHIQQYMNGLIADQFPFWLVLFPEGTTIHKEYVTKSQAFATREGRPKFERVLLPRTTGLRIILDAAAAVKPDIYDLTLAFPSYSGEVPSYDMGYGRRLDTEVPSMKSLVAGKQPAGSVAIHSRKFRYEDAIQDLQGFLDARWKEKEEQLNYFIEHQQFPGEENTVVMELSRSVRAVFKLWLGIAVSCMVLPFVMMLFFPLYFVWVVYCFVYSIYDRTTNFWWPYIFNLFLGRAAKTDDHH</sequence>
<dbReference type="EMBL" id="CAKLBY020000101">
    <property type="protein sequence ID" value="CAK7926623.1"/>
    <property type="molecule type" value="Genomic_DNA"/>
</dbReference>
<dbReference type="SUPFAM" id="SSF69593">
    <property type="entry name" value="Glycerol-3-phosphate (1)-acyltransferase"/>
    <property type="match status" value="1"/>
</dbReference>
<protein>
    <recommendedName>
        <fullName evidence="5">Phospholipid/glycerol acyltransferase domain-containing protein</fullName>
    </recommendedName>
</protein>